<dbReference type="Pfam" id="PF00893">
    <property type="entry name" value="Multi_Drug_Res"/>
    <property type="match status" value="1"/>
</dbReference>
<evidence type="ECO:0000256" key="4">
    <source>
        <dbReference type="ARBA" id="ARBA00022989"/>
    </source>
</evidence>
<accession>A0ABX5FEC4</accession>
<organism evidence="8 9">
    <name type="scientific">Candidatus Pandoraea novymonadis</name>
    <dbReference type="NCBI Taxonomy" id="1808959"/>
    <lineage>
        <taxon>Bacteria</taxon>
        <taxon>Pseudomonadati</taxon>
        <taxon>Pseudomonadota</taxon>
        <taxon>Betaproteobacteria</taxon>
        <taxon>Burkholderiales</taxon>
        <taxon>Burkholderiaceae</taxon>
        <taxon>Pandoraea</taxon>
    </lineage>
</organism>
<evidence type="ECO:0000256" key="3">
    <source>
        <dbReference type="ARBA" id="ARBA00022692"/>
    </source>
</evidence>
<evidence type="ECO:0000256" key="2">
    <source>
        <dbReference type="ARBA" id="ARBA00022475"/>
    </source>
</evidence>
<evidence type="ECO:0000256" key="6">
    <source>
        <dbReference type="RuleBase" id="RU003942"/>
    </source>
</evidence>
<name>A0ABX5FEC4_9BURK</name>
<dbReference type="InterPro" id="IPR000390">
    <property type="entry name" value="Small_drug/metabolite_transptr"/>
</dbReference>
<keyword evidence="5 7" id="KW-0472">Membrane</keyword>
<keyword evidence="3 6" id="KW-0812">Transmembrane</keyword>
<dbReference type="RefSeq" id="WP_106182150.1">
    <property type="nucleotide sequence ID" value="NZ_MUHY01000001.1"/>
</dbReference>
<comment type="similarity">
    <text evidence="6">Belongs to the drug/metabolite transporter (DMT) superfamily. Small multidrug resistance (SMR) (TC 2.A.7.1) family.</text>
</comment>
<dbReference type="InterPro" id="IPR037185">
    <property type="entry name" value="EmrE-like"/>
</dbReference>
<comment type="subcellular location">
    <subcellularLocation>
        <location evidence="1 6">Cell membrane</location>
        <topology evidence="1 6">Multi-pass membrane protein</topology>
    </subcellularLocation>
</comment>
<keyword evidence="9" id="KW-1185">Reference proteome</keyword>
<dbReference type="InterPro" id="IPR045324">
    <property type="entry name" value="Small_multidrug_res"/>
</dbReference>
<evidence type="ECO:0000313" key="9">
    <source>
        <dbReference type="Proteomes" id="UP000242660"/>
    </source>
</evidence>
<comment type="caution">
    <text evidence="8">The sequence shown here is derived from an EMBL/GenBank/DDBJ whole genome shotgun (WGS) entry which is preliminary data.</text>
</comment>
<evidence type="ECO:0000256" key="5">
    <source>
        <dbReference type="ARBA" id="ARBA00023136"/>
    </source>
</evidence>
<evidence type="ECO:0000256" key="1">
    <source>
        <dbReference type="ARBA" id="ARBA00004651"/>
    </source>
</evidence>
<keyword evidence="2" id="KW-1003">Cell membrane</keyword>
<feature type="transmembrane region" description="Helical" evidence="7">
    <location>
        <begin position="104"/>
        <end position="122"/>
    </location>
</feature>
<dbReference type="EMBL" id="MUHY01000001">
    <property type="protein sequence ID" value="PSB92061.1"/>
    <property type="molecule type" value="Genomic_DNA"/>
</dbReference>
<dbReference type="Proteomes" id="UP000242660">
    <property type="component" value="Unassembled WGS sequence"/>
</dbReference>
<reference evidence="8 9" key="1">
    <citation type="journal article" date="2017" name="Front. Microbiol.">
        <title>Genome of Ca. Pandoraea novymonadis, an Endosymbiotic Bacterium of the Trypanosomatid Novymonas esmeraldas.</title>
        <authorList>
            <person name="Kostygov A.Y."/>
            <person name="Butenko A."/>
            <person name="Nenarokova A."/>
            <person name="Tashyreva D."/>
            <person name="Flegontov P."/>
            <person name="Lukes J."/>
            <person name="Yurchenko V."/>
        </authorList>
    </citation>
    <scope>NUCLEOTIDE SEQUENCE [LARGE SCALE GENOMIC DNA]</scope>
    <source>
        <strain evidence="8 9">E262</strain>
    </source>
</reference>
<protein>
    <submittedName>
        <fullName evidence="8">4-amino-4-deoxy-L-arabinose-phosphoundecaprenol flippase subunit ArnF</fullName>
    </submittedName>
</protein>
<evidence type="ECO:0000313" key="8">
    <source>
        <dbReference type="EMBL" id="PSB92061.1"/>
    </source>
</evidence>
<dbReference type="PANTHER" id="PTHR30561">
    <property type="entry name" value="SMR FAMILY PROTON-DEPENDENT DRUG EFFLUX TRANSPORTER SUGE"/>
    <property type="match status" value="1"/>
</dbReference>
<dbReference type="Gene3D" id="1.10.3730.20">
    <property type="match status" value="1"/>
</dbReference>
<feature type="transmembrane region" description="Helical" evidence="7">
    <location>
        <begin position="78"/>
        <end position="98"/>
    </location>
</feature>
<dbReference type="SUPFAM" id="SSF103481">
    <property type="entry name" value="Multidrug resistance efflux transporter EmrE"/>
    <property type="match status" value="1"/>
</dbReference>
<keyword evidence="4 7" id="KW-1133">Transmembrane helix</keyword>
<evidence type="ECO:0000256" key="7">
    <source>
        <dbReference type="SAM" id="Phobius"/>
    </source>
</evidence>
<proteinExistence type="inferred from homology"/>
<gene>
    <name evidence="8" type="primary">arnF</name>
    <name evidence="8" type="ORF">BZL35_00287</name>
</gene>
<feature type="transmembrane region" description="Helical" evidence="7">
    <location>
        <begin position="51"/>
        <end position="71"/>
    </location>
</feature>
<dbReference type="PANTHER" id="PTHR30561:SF9">
    <property type="entry name" value="4-AMINO-4-DEOXY-L-ARABINOSE-PHOSPHOUNDECAPRENOL FLIPPASE SUBUNIT ARNF-RELATED"/>
    <property type="match status" value="1"/>
</dbReference>
<sequence>MSLRIFLLVLIGVFLNASAQLLLKAGAQVIGKIEFTSTNILPITIKIATQIPIIGGIFCYAISLIIWIFVLSRVPVSIAYPILSIGYIFNAFAAWYLFGEILSVQRLVAMGIILVGVYLLILS</sequence>